<gene>
    <name evidence="2" type="ORF">RZN69_15720</name>
</gene>
<evidence type="ECO:0000259" key="1">
    <source>
        <dbReference type="SMART" id="SM01321"/>
    </source>
</evidence>
<dbReference type="AlphaFoldDB" id="A0AAQ3L9A5"/>
<dbReference type="SMART" id="SM01321">
    <property type="entry name" value="Y1_Tnp"/>
    <property type="match status" value="1"/>
</dbReference>
<organism evidence="2 3">
    <name type="scientific">Rubellicoccus peritrichatus</name>
    <dbReference type="NCBI Taxonomy" id="3080537"/>
    <lineage>
        <taxon>Bacteria</taxon>
        <taxon>Pseudomonadati</taxon>
        <taxon>Verrucomicrobiota</taxon>
        <taxon>Opitutia</taxon>
        <taxon>Puniceicoccales</taxon>
        <taxon>Cerasicoccaceae</taxon>
        <taxon>Rubellicoccus</taxon>
    </lineage>
</organism>
<dbReference type="InterPro" id="IPR002686">
    <property type="entry name" value="Transposase_17"/>
</dbReference>
<dbReference type="EMBL" id="CP136920">
    <property type="protein sequence ID" value="WOO40072.1"/>
    <property type="molecule type" value="Genomic_DNA"/>
</dbReference>
<dbReference type="GO" id="GO:0003677">
    <property type="term" value="F:DNA binding"/>
    <property type="evidence" value="ECO:0007669"/>
    <property type="project" value="InterPro"/>
</dbReference>
<dbReference type="SUPFAM" id="SSF143422">
    <property type="entry name" value="Transposase IS200-like"/>
    <property type="match status" value="1"/>
</dbReference>
<dbReference type="RefSeq" id="WP_317832172.1">
    <property type="nucleotide sequence ID" value="NZ_CP136920.1"/>
</dbReference>
<sequence length="195" mass="22296">MRQRRLKVLEGDAVYHCVTRVVSGEMLLDDQAKEILRKHLWQTAAFCGVELLTCCIMTNHFYVLVRVPNSQGTYIADEKLIRCYRPLYPKPTKYRTARAESLEAVLKAGGVEAEALRKQLGSRMYDASEFIKTVKQRFSVWYNCSHNRYGTLWAERFKSVRSGTPLATCTVAAYIDLNPVRAGLAKDPKDYCWCG</sequence>
<keyword evidence="3" id="KW-1185">Reference proteome</keyword>
<protein>
    <submittedName>
        <fullName evidence="2">Transposase</fullName>
    </submittedName>
</protein>
<dbReference type="InterPro" id="IPR036515">
    <property type="entry name" value="Transposase_17_sf"/>
</dbReference>
<name>A0AAQ3L9A5_9BACT</name>
<accession>A0AAQ3L9A5</accession>
<evidence type="ECO:0000313" key="2">
    <source>
        <dbReference type="EMBL" id="WOO40072.1"/>
    </source>
</evidence>
<dbReference type="KEGG" id="puo:RZN69_15720"/>
<dbReference type="PANTHER" id="PTHR34322">
    <property type="entry name" value="TRANSPOSASE, Y1_TNP DOMAIN-CONTAINING"/>
    <property type="match status" value="1"/>
</dbReference>
<evidence type="ECO:0000313" key="3">
    <source>
        <dbReference type="Proteomes" id="UP001304300"/>
    </source>
</evidence>
<dbReference type="GO" id="GO:0004803">
    <property type="term" value="F:transposase activity"/>
    <property type="evidence" value="ECO:0007669"/>
    <property type="project" value="InterPro"/>
</dbReference>
<dbReference type="Proteomes" id="UP001304300">
    <property type="component" value="Chromosome"/>
</dbReference>
<dbReference type="GO" id="GO:0006313">
    <property type="term" value="P:DNA transposition"/>
    <property type="evidence" value="ECO:0007669"/>
    <property type="project" value="InterPro"/>
</dbReference>
<proteinExistence type="predicted"/>
<reference evidence="2 3" key="1">
    <citation type="submission" date="2023-10" db="EMBL/GenBank/DDBJ databases">
        <title>Rubellicoccus peritrichatus gen. nov., sp. nov., isolated from an algae of coral reef tank.</title>
        <authorList>
            <person name="Luo J."/>
        </authorList>
    </citation>
    <scope>NUCLEOTIDE SEQUENCE [LARGE SCALE GENOMIC DNA]</scope>
    <source>
        <strain evidence="2 3">CR14</strain>
    </source>
</reference>
<feature type="domain" description="Transposase IS200-like" evidence="1">
    <location>
        <begin position="10"/>
        <end position="178"/>
    </location>
</feature>
<dbReference type="PANTHER" id="PTHR34322:SF2">
    <property type="entry name" value="TRANSPOSASE IS200-LIKE DOMAIN-CONTAINING PROTEIN"/>
    <property type="match status" value="1"/>
</dbReference>
<dbReference type="Gene3D" id="3.30.70.1290">
    <property type="entry name" value="Transposase IS200-like"/>
    <property type="match status" value="1"/>
</dbReference>